<accession>A0A1Z3N8A3</accession>
<dbReference type="NCBIfam" id="TIGR00689">
    <property type="entry name" value="rpiB_lacA_lacB"/>
    <property type="match status" value="1"/>
</dbReference>
<sequence length="158" mass="17368">MIVYVGCDHAGLDLKLKVMAALPEIQWKDMGTHSADSVDYPDYADQVCREVVKVELQNQKNNLTDSQKGPALGLLICGSGQGMAIRANKFPQIRAALCWNNDIARLSREHNNANIICLSERFTSPDDAVKMIQTFLSTSFAGGRHQQRVAKLSSDTGC</sequence>
<feature type="active site" description="Proton acceptor" evidence="2">
    <location>
        <position position="77"/>
    </location>
</feature>
<dbReference type="GO" id="GO:0016861">
    <property type="term" value="F:intramolecular oxidoreductase activity, interconverting aldoses and ketoses"/>
    <property type="evidence" value="ECO:0007669"/>
    <property type="project" value="UniProtKB-ARBA"/>
</dbReference>
<organism evidence="4 5">
    <name type="scientific">Bdellovibrio bacteriovorus</name>
    <dbReference type="NCBI Taxonomy" id="959"/>
    <lineage>
        <taxon>Bacteria</taxon>
        <taxon>Pseudomonadati</taxon>
        <taxon>Bdellovibrionota</taxon>
        <taxon>Bdellovibrionia</taxon>
        <taxon>Bdellovibrionales</taxon>
        <taxon>Pseudobdellovibrionaceae</taxon>
        <taxon>Bdellovibrio</taxon>
    </lineage>
</organism>
<dbReference type="Pfam" id="PF02502">
    <property type="entry name" value="LacAB_rpiB"/>
    <property type="match status" value="1"/>
</dbReference>
<dbReference type="RefSeq" id="WP_088565231.1">
    <property type="nucleotide sequence ID" value="NZ_CP020946.1"/>
</dbReference>
<protein>
    <submittedName>
        <fullName evidence="4">Ribose-5-phosphate isomerase</fullName>
    </submittedName>
</protein>
<reference evidence="4 5" key="1">
    <citation type="submission" date="2017-04" db="EMBL/GenBank/DDBJ databases">
        <title>Whole genome sequence of Bdellovibrio bacteriovorus strain SSB218315.</title>
        <authorList>
            <person name="Oyedara O."/>
            <person name="Rodriguez-Perez M.A."/>
        </authorList>
    </citation>
    <scope>NUCLEOTIDE SEQUENCE [LARGE SCALE GENOMIC DNA]</scope>
    <source>
        <strain evidence="4 5">SSB218315</strain>
    </source>
</reference>
<evidence type="ECO:0000313" key="4">
    <source>
        <dbReference type="EMBL" id="ASD63713.1"/>
    </source>
</evidence>
<dbReference type="EMBL" id="CP020946">
    <property type="protein sequence ID" value="ASD63713.1"/>
    <property type="molecule type" value="Genomic_DNA"/>
</dbReference>
<dbReference type="PANTHER" id="PTHR30345">
    <property type="entry name" value="RIBOSE-5-PHOSPHATE ISOMERASE B"/>
    <property type="match status" value="1"/>
</dbReference>
<feature type="binding site" evidence="3">
    <location>
        <position position="144"/>
    </location>
    <ligand>
        <name>D-ribulose 5-phosphate</name>
        <dbReference type="ChEBI" id="CHEBI:58121"/>
    </ligand>
</feature>
<comment type="similarity">
    <text evidence="1">Belongs to the LacAB/RpiB family.</text>
</comment>
<name>A0A1Z3N8A3_BDEBC</name>
<dbReference type="InterPro" id="IPR036569">
    <property type="entry name" value="RpiB_LacA_LacB_sf"/>
</dbReference>
<dbReference type="Gene3D" id="3.40.1400.10">
    <property type="entry name" value="Sugar-phosphate isomerase, RpiB/LacA/LacB"/>
    <property type="match status" value="1"/>
</dbReference>
<evidence type="ECO:0000256" key="1">
    <source>
        <dbReference type="ARBA" id="ARBA00008754"/>
    </source>
</evidence>
<dbReference type="SUPFAM" id="SSF89623">
    <property type="entry name" value="Ribose/Galactose isomerase RpiB/AlsB"/>
    <property type="match status" value="1"/>
</dbReference>
<feature type="active site" description="Proton donor" evidence="2">
    <location>
        <position position="110"/>
    </location>
</feature>
<gene>
    <name evidence="4" type="ORF">B9G79_09060</name>
</gene>
<dbReference type="GO" id="GO:0005975">
    <property type="term" value="P:carbohydrate metabolic process"/>
    <property type="evidence" value="ECO:0007669"/>
    <property type="project" value="InterPro"/>
</dbReference>
<feature type="binding site" evidence="3">
    <location>
        <position position="121"/>
    </location>
    <ligand>
        <name>D-ribulose 5-phosphate</name>
        <dbReference type="ChEBI" id="CHEBI:58121"/>
    </ligand>
</feature>
<feature type="binding site" evidence="3">
    <location>
        <begin position="8"/>
        <end position="9"/>
    </location>
    <ligand>
        <name>D-ribulose 5-phosphate</name>
        <dbReference type="ChEBI" id="CHEBI:58121"/>
    </ligand>
</feature>
<dbReference type="OrthoDB" id="5292776at2"/>
<dbReference type="AlphaFoldDB" id="A0A1Z3N8A3"/>
<evidence type="ECO:0000256" key="3">
    <source>
        <dbReference type="PIRSR" id="PIRSR005384-2"/>
    </source>
</evidence>
<dbReference type="InterPro" id="IPR003500">
    <property type="entry name" value="RpiB_LacA_LacB"/>
</dbReference>
<feature type="binding site" evidence="3">
    <location>
        <position position="111"/>
    </location>
    <ligand>
        <name>D-ribulose 5-phosphate</name>
        <dbReference type="ChEBI" id="CHEBI:58121"/>
    </ligand>
</feature>
<dbReference type="NCBIfam" id="NF004051">
    <property type="entry name" value="PRK05571.1"/>
    <property type="match status" value="1"/>
</dbReference>
<feature type="binding site" evidence="3">
    <location>
        <begin position="78"/>
        <end position="82"/>
    </location>
    <ligand>
        <name>D-ribulose 5-phosphate</name>
        <dbReference type="ChEBI" id="CHEBI:58121"/>
    </ligand>
</feature>
<dbReference type="Proteomes" id="UP000197003">
    <property type="component" value="Chromosome"/>
</dbReference>
<proteinExistence type="inferred from homology"/>
<evidence type="ECO:0000256" key="2">
    <source>
        <dbReference type="PIRSR" id="PIRSR005384-1"/>
    </source>
</evidence>
<evidence type="ECO:0000313" key="5">
    <source>
        <dbReference type="Proteomes" id="UP000197003"/>
    </source>
</evidence>
<feature type="binding site" evidence="3">
    <location>
        <position position="148"/>
    </location>
    <ligand>
        <name>D-ribulose 5-phosphate</name>
        <dbReference type="ChEBI" id="CHEBI:58121"/>
    </ligand>
</feature>
<dbReference type="PIRSF" id="PIRSF005384">
    <property type="entry name" value="RpiB_LacA_B"/>
    <property type="match status" value="1"/>
</dbReference>
<keyword evidence="4" id="KW-0413">Isomerase</keyword>
<dbReference type="PANTHER" id="PTHR30345:SF0">
    <property type="entry name" value="DNA DAMAGE-REPAIR_TOLERATION PROTEIN DRT102"/>
    <property type="match status" value="1"/>
</dbReference>